<feature type="domain" description="PurM-like N-terminal" evidence="2">
    <location>
        <begin position="43"/>
        <end position="144"/>
    </location>
</feature>
<dbReference type="SUPFAM" id="SSF56042">
    <property type="entry name" value="PurM C-terminal domain-like"/>
    <property type="match status" value="1"/>
</dbReference>
<dbReference type="Gene3D" id="3.30.1330.10">
    <property type="entry name" value="PurM-like, N-terminal domain"/>
    <property type="match status" value="1"/>
</dbReference>
<dbReference type="InterPro" id="IPR036676">
    <property type="entry name" value="PurM-like_C_sf"/>
</dbReference>
<proteinExistence type="inferred from homology"/>
<organism evidence="4">
    <name type="scientific">Candidatus Syntropharchaeum butanivorans</name>
    <dbReference type="NCBI Taxonomy" id="1839936"/>
    <lineage>
        <taxon>Archaea</taxon>
        <taxon>Methanobacteriati</taxon>
        <taxon>Methanobacteriota</taxon>
        <taxon>Stenosarchaea group</taxon>
        <taxon>Methanomicrobia</taxon>
        <taxon>Methanosarcinales</taxon>
        <taxon>ANME-2 cluster</taxon>
        <taxon>Candidatus Syntropharchaeum</taxon>
    </lineage>
</organism>
<feature type="domain" description="PurM-like C-terminal" evidence="3">
    <location>
        <begin position="175"/>
        <end position="322"/>
    </location>
</feature>
<evidence type="ECO:0000259" key="3">
    <source>
        <dbReference type="Pfam" id="PF02769"/>
    </source>
</evidence>
<gene>
    <name evidence="4" type="primary">hypE</name>
    <name evidence="4" type="ORF">ENG09_05560</name>
</gene>
<dbReference type="InterPro" id="IPR016188">
    <property type="entry name" value="PurM-like_N"/>
</dbReference>
<sequence length="346" mass="37441">MKIRMEDGAGGEGMAKFLESYVLRLLSKRRAGEIGLDELDDGASVRDFIFTVDGHTVRPLIFPGGDIGRLSVSGTVNDLAVMGAKPLALSSSMIIEAGFEGELLERILRSMDDTMREAGVPIVCGDTKVVEEKIGLFVTTSGIGEGNGALVRNIEVIREYRDYPHRFIVDRGLGEGDLIIVSGTVADHGMAILSLRKGIEFESGIESDVAPLWGMIEQAMECGGITAMKDPTRGGLSNALNELARKSGVGIEIDEERIPVKREVLAASEMLGLNFLDMASEGRVVMGVVRECAEEVLRALRRSRYGKDAEIIGEVRGESGEVIMRTRIGGRRILRPPIGDPVPRVC</sequence>
<dbReference type="InterPro" id="IPR036921">
    <property type="entry name" value="PurM-like_N_sf"/>
</dbReference>
<comment type="caution">
    <text evidence="4">The sequence shown here is derived from an EMBL/GenBank/DDBJ whole genome shotgun (WGS) entry which is preliminary data.</text>
</comment>
<name>A0A7C0X3E4_9EURY</name>
<dbReference type="PIRSF" id="PIRSF005644">
    <property type="entry name" value="Hdrgns_mtr_HypE"/>
    <property type="match status" value="1"/>
</dbReference>
<dbReference type="GO" id="GO:0051604">
    <property type="term" value="P:protein maturation"/>
    <property type="evidence" value="ECO:0007669"/>
    <property type="project" value="TreeGrafter"/>
</dbReference>
<evidence type="ECO:0000259" key="2">
    <source>
        <dbReference type="Pfam" id="PF00586"/>
    </source>
</evidence>
<dbReference type="InterPro" id="IPR011854">
    <property type="entry name" value="HypE"/>
</dbReference>
<dbReference type="Pfam" id="PF02769">
    <property type="entry name" value="AIRS_C"/>
    <property type="match status" value="1"/>
</dbReference>
<evidence type="ECO:0000313" key="4">
    <source>
        <dbReference type="EMBL" id="HDM36696.1"/>
    </source>
</evidence>
<protein>
    <submittedName>
        <fullName evidence="4">Hydrogenase expression/formation protein HypE</fullName>
    </submittedName>
</protein>
<dbReference type="AlphaFoldDB" id="A0A7C0X3E4"/>
<dbReference type="EMBL" id="DQZR01000235">
    <property type="protein sequence ID" value="HDM36696.1"/>
    <property type="molecule type" value="Genomic_DNA"/>
</dbReference>
<dbReference type="CDD" id="cd02197">
    <property type="entry name" value="HypE"/>
    <property type="match status" value="1"/>
</dbReference>
<evidence type="ECO:0000256" key="1">
    <source>
        <dbReference type="ARBA" id="ARBA00006243"/>
    </source>
</evidence>
<dbReference type="InterPro" id="IPR010918">
    <property type="entry name" value="PurM-like_C_dom"/>
</dbReference>
<accession>A0A7C0X3E4</accession>
<dbReference type="NCBIfam" id="TIGR02124">
    <property type="entry name" value="hypE"/>
    <property type="match status" value="1"/>
</dbReference>
<reference evidence="4" key="1">
    <citation type="journal article" date="2020" name="mSystems">
        <title>Genome- and Community-Level Interaction Insights into Carbon Utilization and Element Cycling Functions of Hydrothermarchaeota in Hydrothermal Sediment.</title>
        <authorList>
            <person name="Zhou Z."/>
            <person name="Liu Y."/>
            <person name="Xu W."/>
            <person name="Pan J."/>
            <person name="Luo Z.H."/>
            <person name="Li M."/>
        </authorList>
    </citation>
    <scope>NUCLEOTIDE SEQUENCE [LARGE SCALE GENOMIC DNA]</scope>
    <source>
        <strain evidence="4">HyVt-185</strain>
    </source>
</reference>
<dbReference type="Proteomes" id="UP000885863">
    <property type="component" value="Unassembled WGS sequence"/>
</dbReference>
<comment type="similarity">
    <text evidence="1">Belongs to the HypE family.</text>
</comment>
<dbReference type="Gene3D" id="3.90.650.10">
    <property type="entry name" value="PurM-like C-terminal domain"/>
    <property type="match status" value="1"/>
</dbReference>
<dbReference type="Pfam" id="PF00586">
    <property type="entry name" value="AIRS"/>
    <property type="match status" value="1"/>
</dbReference>
<dbReference type="PANTHER" id="PTHR30303">
    <property type="entry name" value="HYDROGENASE ISOENZYMES FORMATION PROTEIN HYPE"/>
    <property type="match status" value="1"/>
</dbReference>
<dbReference type="SUPFAM" id="SSF55326">
    <property type="entry name" value="PurM N-terminal domain-like"/>
    <property type="match status" value="1"/>
</dbReference>
<dbReference type="PANTHER" id="PTHR30303:SF0">
    <property type="entry name" value="CARBAMOYL DEHYDRATASE HYPE"/>
    <property type="match status" value="1"/>
</dbReference>